<dbReference type="Proteomes" id="UP000886740">
    <property type="component" value="Unassembled WGS sequence"/>
</dbReference>
<dbReference type="EMBL" id="DXEL01000020">
    <property type="protein sequence ID" value="HIX73834.1"/>
    <property type="molecule type" value="Genomic_DNA"/>
</dbReference>
<comment type="caution">
    <text evidence="2">The sequence shown here is derived from an EMBL/GenBank/DDBJ whole genome shotgun (WGS) entry which is preliminary data.</text>
</comment>
<reference evidence="2" key="2">
    <citation type="submission" date="2021-04" db="EMBL/GenBank/DDBJ databases">
        <authorList>
            <person name="Gilroy R."/>
        </authorList>
    </citation>
    <scope>NUCLEOTIDE SEQUENCE</scope>
    <source>
        <strain evidence="2">ChiGjej6B6-14162</strain>
    </source>
</reference>
<accession>A0A9D1X6X0</accession>
<evidence type="ECO:0000259" key="1">
    <source>
        <dbReference type="Pfam" id="PF00149"/>
    </source>
</evidence>
<sequence length="413" mass="47267">MIQTSLHILLIFSFSLICQGCEENDKDLQLRSLENETYFWENAKDAAQRLGEIMYHSENGKKVSERFKLVQISDPHLSDYSPSCHYDNPINLIQAVKFANQQELKINALAATGDFISYSDDKEKAKNYMRSFNHFFLWENFIPSFACTGNHDCNMDGNANASVITKAEIHEILFTENNNATLHQPDGENYYYADVANPQGGYIRFIALDMLDQPTTRYNTLHNVIFSSEQIQWLIQVALKEGMTDNHSVIILTHYPLQPYSGNASTYLCDGNYMHPWSMIPEIIEAFRGRTTLNKIYKNRSIRTENIRVEADFSDYQGEFICYLGGHAHCDASFSIEDLENRNSSLLPQRMFLCTNLAPSEKGQIYNSVERTEDSSSSNSFRIYAIDTIEKKIFVTFFGAHKSSAKSISEVSY</sequence>
<dbReference type="Gene3D" id="3.60.21.10">
    <property type="match status" value="1"/>
</dbReference>
<protein>
    <submittedName>
        <fullName evidence="2">Metallophosphoesterase</fullName>
    </submittedName>
</protein>
<organism evidence="2 3">
    <name type="scientific">Candidatus Parabacteroides intestinipullorum</name>
    <dbReference type="NCBI Taxonomy" id="2838723"/>
    <lineage>
        <taxon>Bacteria</taxon>
        <taxon>Pseudomonadati</taxon>
        <taxon>Bacteroidota</taxon>
        <taxon>Bacteroidia</taxon>
        <taxon>Bacteroidales</taxon>
        <taxon>Tannerellaceae</taxon>
        <taxon>Parabacteroides</taxon>
    </lineage>
</organism>
<gene>
    <name evidence="2" type="ORF">H9977_02105</name>
</gene>
<dbReference type="GO" id="GO:0016787">
    <property type="term" value="F:hydrolase activity"/>
    <property type="evidence" value="ECO:0007669"/>
    <property type="project" value="InterPro"/>
</dbReference>
<evidence type="ECO:0000313" key="3">
    <source>
        <dbReference type="Proteomes" id="UP000886740"/>
    </source>
</evidence>
<evidence type="ECO:0000313" key="2">
    <source>
        <dbReference type="EMBL" id="HIX73834.1"/>
    </source>
</evidence>
<reference evidence="2" key="1">
    <citation type="journal article" date="2021" name="PeerJ">
        <title>Extensive microbial diversity within the chicken gut microbiome revealed by metagenomics and culture.</title>
        <authorList>
            <person name="Gilroy R."/>
            <person name="Ravi A."/>
            <person name="Getino M."/>
            <person name="Pursley I."/>
            <person name="Horton D.L."/>
            <person name="Alikhan N.F."/>
            <person name="Baker D."/>
            <person name="Gharbi K."/>
            <person name="Hall N."/>
            <person name="Watson M."/>
            <person name="Adriaenssens E.M."/>
            <person name="Foster-Nyarko E."/>
            <person name="Jarju S."/>
            <person name="Secka A."/>
            <person name="Antonio M."/>
            <person name="Oren A."/>
            <person name="Chaudhuri R.R."/>
            <person name="La Ragione R."/>
            <person name="Hildebrand F."/>
            <person name="Pallen M.J."/>
        </authorList>
    </citation>
    <scope>NUCLEOTIDE SEQUENCE</scope>
    <source>
        <strain evidence="2">ChiGjej6B6-14162</strain>
    </source>
</reference>
<dbReference type="PANTHER" id="PTHR31302">
    <property type="entry name" value="TRANSMEMBRANE PROTEIN WITH METALLOPHOSPHOESTERASE DOMAIN-RELATED"/>
    <property type="match status" value="1"/>
</dbReference>
<dbReference type="InterPro" id="IPR004843">
    <property type="entry name" value="Calcineurin-like_PHP"/>
</dbReference>
<feature type="domain" description="Calcineurin-like phosphoesterase" evidence="1">
    <location>
        <begin position="68"/>
        <end position="263"/>
    </location>
</feature>
<dbReference type="PANTHER" id="PTHR31302:SF0">
    <property type="entry name" value="TRANSMEMBRANE PROTEIN WITH METALLOPHOSPHOESTERASE DOMAIN"/>
    <property type="match status" value="1"/>
</dbReference>
<dbReference type="InterPro" id="IPR051158">
    <property type="entry name" value="Metallophosphoesterase_sf"/>
</dbReference>
<dbReference type="SUPFAM" id="SSF56300">
    <property type="entry name" value="Metallo-dependent phosphatases"/>
    <property type="match status" value="1"/>
</dbReference>
<name>A0A9D1X6X0_9BACT</name>
<dbReference type="Pfam" id="PF00149">
    <property type="entry name" value="Metallophos"/>
    <property type="match status" value="1"/>
</dbReference>
<dbReference type="InterPro" id="IPR029052">
    <property type="entry name" value="Metallo-depent_PP-like"/>
</dbReference>
<proteinExistence type="predicted"/>
<dbReference type="AlphaFoldDB" id="A0A9D1X6X0"/>